<dbReference type="Gene3D" id="1.10.418.10">
    <property type="entry name" value="Calponin-like domain"/>
    <property type="match status" value="1"/>
</dbReference>
<dbReference type="SUPFAM" id="SSF47576">
    <property type="entry name" value="Calponin-homology domain, CH-domain"/>
    <property type="match status" value="1"/>
</dbReference>
<evidence type="ECO:0000256" key="9">
    <source>
        <dbReference type="PROSITE-ProRule" id="PRU00576"/>
    </source>
</evidence>
<dbReference type="GO" id="GO:0035371">
    <property type="term" value="C:microtubule plus-end"/>
    <property type="evidence" value="ECO:0007669"/>
    <property type="project" value="UniProtKB-ARBA"/>
</dbReference>
<keyword evidence="6" id="KW-0498">Mitosis</keyword>
<comment type="subcellular location">
    <subcellularLocation>
        <location evidence="1">Cytoplasm</location>
        <location evidence="1">Cytoskeleton</location>
    </subcellularLocation>
</comment>
<dbReference type="Proteomes" id="UP001145021">
    <property type="component" value="Unassembled WGS sequence"/>
</dbReference>
<feature type="compositionally biased region" description="Low complexity" evidence="10">
    <location>
        <begin position="131"/>
        <end position="157"/>
    </location>
</feature>
<dbReference type="GO" id="GO:0051010">
    <property type="term" value="F:microtubule plus-end binding"/>
    <property type="evidence" value="ECO:0007669"/>
    <property type="project" value="UniProtKB-ARBA"/>
</dbReference>
<dbReference type="InterPro" id="IPR027328">
    <property type="entry name" value="MAPRE"/>
</dbReference>
<evidence type="ECO:0000256" key="2">
    <source>
        <dbReference type="ARBA" id="ARBA00010729"/>
    </source>
</evidence>
<keyword evidence="4" id="KW-0132">Cell division</keyword>
<feature type="region of interest" description="Disordered" evidence="10">
    <location>
        <begin position="115"/>
        <end position="157"/>
    </location>
</feature>
<evidence type="ECO:0000259" key="11">
    <source>
        <dbReference type="PROSITE" id="PS50021"/>
    </source>
</evidence>
<dbReference type="Gene3D" id="1.20.5.1430">
    <property type="match status" value="1"/>
</dbReference>
<gene>
    <name evidence="13" type="primary">BIM1</name>
    <name evidence="13" type="ORF">LPJ64_004438</name>
</gene>
<dbReference type="AlphaFoldDB" id="A0A9W7XJ19"/>
<reference evidence="13" key="1">
    <citation type="submission" date="2022-07" db="EMBL/GenBank/DDBJ databases">
        <title>Phylogenomic reconstructions and comparative analyses of Kickxellomycotina fungi.</title>
        <authorList>
            <person name="Reynolds N.K."/>
            <person name="Stajich J.E."/>
            <person name="Barry K."/>
            <person name="Grigoriev I.V."/>
            <person name="Crous P."/>
            <person name="Smith M.E."/>
        </authorList>
    </citation>
    <scope>NUCLEOTIDE SEQUENCE</scope>
    <source>
        <strain evidence="13">NBRC 105413</strain>
    </source>
</reference>
<dbReference type="InterPro" id="IPR001715">
    <property type="entry name" value="CH_dom"/>
</dbReference>
<evidence type="ECO:0000256" key="7">
    <source>
        <dbReference type="ARBA" id="ARBA00023212"/>
    </source>
</evidence>
<evidence type="ECO:0000256" key="3">
    <source>
        <dbReference type="ARBA" id="ARBA00022490"/>
    </source>
</evidence>
<dbReference type="Pfam" id="PF00307">
    <property type="entry name" value="CH"/>
    <property type="match status" value="1"/>
</dbReference>
<evidence type="ECO:0000313" key="14">
    <source>
        <dbReference type="Proteomes" id="UP001145021"/>
    </source>
</evidence>
<evidence type="ECO:0000256" key="6">
    <source>
        <dbReference type="ARBA" id="ARBA00022776"/>
    </source>
</evidence>
<proteinExistence type="inferred from homology"/>
<evidence type="ECO:0000259" key="12">
    <source>
        <dbReference type="PROSITE" id="PS51230"/>
    </source>
</evidence>
<evidence type="ECO:0000313" key="13">
    <source>
        <dbReference type="EMBL" id="KAJ1643831.1"/>
    </source>
</evidence>
<dbReference type="GO" id="GO:0035372">
    <property type="term" value="P:protein localization to microtubule"/>
    <property type="evidence" value="ECO:0007669"/>
    <property type="project" value="UniProtKB-ARBA"/>
</dbReference>
<dbReference type="InterPro" id="IPR036133">
    <property type="entry name" value="EB1_C_sf"/>
</dbReference>
<comment type="caution">
    <text evidence="13">The sequence shown here is derived from an EMBL/GenBank/DDBJ whole genome shotgun (WGS) entry which is preliminary data.</text>
</comment>
<dbReference type="InterPro" id="IPR004953">
    <property type="entry name" value="EB1_C"/>
</dbReference>
<dbReference type="GO" id="GO:0051301">
    <property type="term" value="P:cell division"/>
    <property type="evidence" value="ECO:0007669"/>
    <property type="project" value="UniProtKB-KW"/>
</dbReference>
<comment type="similarity">
    <text evidence="2">Belongs to the MAPRE family.</text>
</comment>
<accession>A0A9W7XJ19</accession>
<dbReference type="GO" id="GO:0072686">
    <property type="term" value="C:mitotic spindle"/>
    <property type="evidence" value="ECO:0007669"/>
    <property type="project" value="UniProtKB-ARBA"/>
</dbReference>
<keyword evidence="7" id="KW-0206">Cytoskeleton</keyword>
<dbReference type="SUPFAM" id="SSF140612">
    <property type="entry name" value="EB1 dimerisation domain-like"/>
    <property type="match status" value="1"/>
</dbReference>
<dbReference type="PROSITE" id="PS51230">
    <property type="entry name" value="EB1_C"/>
    <property type="match status" value="1"/>
</dbReference>
<sequence>MTSRQELIGWVNELLQTNYTKVEQLGTGAAYCQIMDSIYGDVKLDRVKFNANQEYEYIENYKILQNVFAKHKIDKPLNPTRLVKCRFQDNFELLQWFKRFWDSYSSGMPYDALGRRNGKPAGPVDAHRPMSSASSARSSSAGAYRARPGPQGAARAGARPLVGAAARGAAVRPGSRTVAGAGSSQQQVQDLGRQLGEAKAMIETAEKERDFYFLKLREIEVYLQSNEFVAGSELEAMAKHIQGILYSTDEGDVEGVDAGQMDDHQEYDQVSGHMNSLHVDEEETF</sequence>
<dbReference type="InterPro" id="IPR036872">
    <property type="entry name" value="CH_dom_sf"/>
</dbReference>
<evidence type="ECO:0000256" key="8">
    <source>
        <dbReference type="ARBA" id="ARBA00023306"/>
    </source>
</evidence>
<keyword evidence="3" id="KW-0963">Cytoplasm</keyword>
<protein>
    <submittedName>
        <fullName evidence="13">Microtubule integrity protein mal3</fullName>
    </submittedName>
</protein>
<dbReference type="FunFam" id="1.10.418.10:FF:000028">
    <property type="entry name" value="RP/EB family microtubule-associated protein"/>
    <property type="match status" value="1"/>
</dbReference>
<dbReference type="EMBL" id="JANBOH010000216">
    <property type="protein sequence ID" value="KAJ1643831.1"/>
    <property type="molecule type" value="Genomic_DNA"/>
</dbReference>
<name>A0A9W7XJ19_9FUNG</name>
<dbReference type="PROSITE" id="PS50021">
    <property type="entry name" value="CH"/>
    <property type="match status" value="1"/>
</dbReference>
<dbReference type="GO" id="GO:0030473">
    <property type="term" value="P:nuclear migration along microtubule"/>
    <property type="evidence" value="ECO:0007669"/>
    <property type="project" value="UniProtKB-ARBA"/>
</dbReference>
<evidence type="ECO:0000256" key="10">
    <source>
        <dbReference type="SAM" id="MobiDB-lite"/>
    </source>
</evidence>
<organism evidence="13 14">
    <name type="scientific">Coemansia asiatica</name>
    <dbReference type="NCBI Taxonomy" id="1052880"/>
    <lineage>
        <taxon>Eukaryota</taxon>
        <taxon>Fungi</taxon>
        <taxon>Fungi incertae sedis</taxon>
        <taxon>Zoopagomycota</taxon>
        <taxon>Kickxellomycotina</taxon>
        <taxon>Kickxellomycetes</taxon>
        <taxon>Kickxellales</taxon>
        <taxon>Kickxellaceae</taxon>
        <taxon>Coemansia</taxon>
    </lineage>
</organism>
<feature type="domain" description="Calponin-homology (CH)" evidence="11">
    <location>
        <begin position="1"/>
        <end position="102"/>
    </location>
</feature>
<dbReference type="Pfam" id="PF03271">
    <property type="entry name" value="EB1"/>
    <property type="match status" value="1"/>
</dbReference>
<evidence type="ECO:0000256" key="4">
    <source>
        <dbReference type="ARBA" id="ARBA00022618"/>
    </source>
</evidence>
<keyword evidence="14" id="KW-1185">Reference proteome</keyword>
<keyword evidence="5 9" id="KW-0493">Microtubule</keyword>
<keyword evidence="8" id="KW-0131">Cell cycle</keyword>
<feature type="domain" description="EB1 C-terminal" evidence="12">
    <location>
        <begin position="180"/>
        <end position="254"/>
    </location>
</feature>
<dbReference type="PANTHER" id="PTHR10623">
    <property type="entry name" value="MICROTUBULE-ASSOCIATED PROTEIN RP/EB FAMILY MEMBER"/>
    <property type="match status" value="1"/>
</dbReference>
<evidence type="ECO:0000256" key="1">
    <source>
        <dbReference type="ARBA" id="ARBA00004245"/>
    </source>
</evidence>
<evidence type="ECO:0000256" key="5">
    <source>
        <dbReference type="ARBA" id="ARBA00022701"/>
    </source>
</evidence>